<organism evidence="1 2">
    <name type="scientific">Candidatus Phocaeicola excrementipullorum</name>
    <dbReference type="NCBI Taxonomy" id="2838731"/>
    <lineage>
        <taxon>Bacteria</taxon>
        <taxon>Pseudomonadati</taxon>
        <taxon>Bacteroidota</taxon>
        <taxon>Bacteroidia</taxon>
        <taxon>Bacteroidales</taxon>
        <taxon>Bacteroidaceae</taxon>
        <taxon>Phocaeicola</taxon>
    </lineage>
</organism>
<dbReference type="AlphaFoldDB" id="A0A948X1R9"/>
<proteinExistence type="predicted"/>
<name>A0A948X1R9_9BACT</name>
<comment type="caution">
    <text evidence="1">The sequence shown here is derived from an EMBL/GenBank/DDBJ whole genome shotgun (WGS) entry which is preliminary data.</text>
</comment>
<dbReference type="Proteomes" id="UP000784286">
    <property type="component" value="Unassembled WGS sequence"/>
</dbReference>
<accession>A0A948X1R9</accession>
<gene>
    <name evidence="1" type="ORF">H9928_00085</name>
</gene>
<reference evidence="1" key="2">
    <citation type="submission" date="2021-04" db="EMBL/GenBank/DDBJ databases">
        <authorList>
            <person name="Gilroy R."/>
        </authorList>
    </citation>
    <scope>NUCLEOTIDE SEQUENCE</scope>
    <source>
        <strain evidence="1">8470</strain>
    </source>
</reference>
<reference evidence="1" key="1">
    <citation type="journal article" date="2021" name="PeerJ">
        <title>Extensive microbial diversity within the chicken gut microbiome revealed by metagenomics and culture.</title>
        <authorList>
            <person name="Gilroy R."/>
            <person name="Ravi A."/>
            <person name="Getino M."/>
            <person name="Pursley I."/>
            <person name="Horton D.L."/>
            <person name="Alikhan N.F."/>
            <person name="Baker D."/>
            <person name="Gharbi K."/>
            <person name="Hall N."/>
            <person name="Watson M."/>
            <person name="Adriaenssens E.M."/>
            <person name="Foster-Nyarko E."/>
            <person name="Jarju S."/>
            <person name="Secka A."/>
            <person name="Antonio M."/>
            <person name="Oren A."/>
            <person name="Chaudhuri R.R."/>
            <person name="La Ragione R."/>
            <person name="Hildebrand F."/>
            <person name="Pallen M.J."/>
        </authorList>
    </citation>
    <scope>NUCLEOTIDE SEQUENCE</scope>
    <source>
        <strain evidence="1">8470</strain>
    </source>
</reference>
<dbReference type="EMBL" id="JAHLFJ010000001">
    <property type="protein sequence ID" value="MBU3854956.1"/>
    <property type="molecule type" value="Genomic_DNA"/>
</dbReference>
<protein>
    <submittedName>
        <fullName evidence="1">Uncharacterized protein</fullName>
    </submittedName>
</protein>
<sequence>MKFLMTLILFLPVSKAVVPLAEVKGQPAGSWNTSRKEGERVARTVQMNRNAMKNIVVHLSGVLAFVKKSLLWAAVPFLFPERVGNSLIF</sequence>
<evidence type="ECO:0000313" key="2">
    <source>
        <dbReference type="Proteomes" id="UP000784286"/>
    </source>
</evidence>
<evidence type="ECO:0000313" key="1">
    <source>
        <dbReference type="EMBL" id="MBU3854956.1"/>
    </source>
</evidence>